<gene>
    <name evidence="2" type="ORF">ACFQ2V_12745</name>
</gene>
<accession>A0ABW3MZ23</accession>
<evidence type="ECO:0000313" key="2">
    <source>
        <dbReference type="EMBL" id="MFD1055177.1"/>
    </source>
</evidence>
<dbReference type="Proteomes" id="UP001597046">
    <property type="component" value="Unassembled WGS sequence"/>
</dbReference>
<comment type="caution">
    <text evidence="2">The sequence shown here is derived from an EMBL/GenBank/DDBJ whole genome shotgun (WGS) entry which is preliminary data.</text>
</comment>
<dbReference type="Pfam" id="PF00158">
    <property type="entry name" value="Sigma54_activat"/>
    <property type="match status" value="1"/>
</dbReference>
<reference evidence="3" key="1">
    <citation type="journal article" date="2019" name="Int. J. Syst. Evol. Microbiol.">
        <title>The Global Catalogue of Microorganisms (GCM) 10K type strain sequencing project: providing services to taxonomists for standard genome sequencing and annotation.</title>
        <authorList>
            <consortium name="The Broad Institute Genomics Platform"/>
            <consortium name="The Broad Institute Genome Sequencing Center for Infectious Disease"/>
            <person name="Wu L."/>
            <person name="Ma J."/>
        </authorList>
    </citation>
    <scope>NUCLEOTIDE SEQUENCE [LARGE SCALE GENOMIC DNA]</scope>
    <source>
        <strain evidence="3">CCUG 57508</strain>
    </source>
</reference>
<keyword evidence="3" id="KW-1185">Reference proteome</keyword>
<feature type="domain" description="Sigma-54 factor interaction" evidence="1">
    <location>
        <begin position="170"/>
        <end position="229"/>
    </location>
</feature>
<dbReference type="Gene3D" id="3.40.50.300">
    <property type="entry name" value="P-loop containing nucleotide triphosphate hydrolases"/>
    <property type="match status" value="1"/>
</dbReference>
<dbReference type="EMBL" id="JBHTKH010000007">
    <property type="protein sequence ID" value="MFD1055177.1"/>
    <property type="molecule type" value="Genomic_DNA"/>
</dbReference>
<evidence type="ECO:0000259" key="1">
    <source>
        <dbReference type="Pfam" id="PF00158"/>
    </source>
</evidence>
<dbReference type="RefSeq" id="WP_386053088.1">
    <property type="nucleotide sequence ID" value="NZ_JBHTKH010000007.1"/>
</dbReference>
<protein>
    <submittedName>
        <fullName evidence="2">Sigma 54-interacting transcriptional regulator</fullName>
    </submittedName>
</protein>
<name>A0ABW3MZ23_9MICO</name>
<dbReference type="InterPro" id="IPR002078">
    <property type="entry name" value="Sigma_54_int"/>
</dbReference>
<organism evidence="2 3">
    <name type="scientific">Terrabacter terrigena</name>
    <dbReference type="NCBI Taxonomy" id="574718"/>
    <lineage>
        <taxon>Bacteria</taxon>
        <taxon>Bacillati</taxon>
        <taxon>Actinomycetota</taxon>
        <taxon>Actinomycetes</taxon>
        <taxon>Micrococcales</taxon>
        <taxon>Intrasporangiaceae</taxon>
        <taxon>Terrabacter</taxon>
    </lineage>
</organism>
<evidence type="ECO:0000313" key="3">
    <source>
        <dbReference type="Proteomes" id="UP001597046"/>
    </source>
</evidence>
<dbReference type="SUPFAM" id="SSF52540">
    <property type="entry name" value="P-loop containing nucleoside triphosphate hydrolases"/>
    <property type="match status" value="1"/>
</dbReference>
<dbReference type="InterPro" id="IPR027417">
    <property type="entry name" value="P-loop_NTPase"/>
</dbReference>
<dbReference type="PANTHER" id="PTHR30267:SF2">
    <property type="entry name" value="PROTEIN PRKA"/>
    <property type="match status" value="1"/>
</dbReference>
<dbReference type="PANTHER" id="PTHR30267">
    <property type="entry name" value="PROTEIN KINASE PRKA"/>
    <property type="match status" value="1"/>
</dbReference>
<sequence>MSLPEPGRPATLGELRASGHVHRSVKSEIRENLLARLRTGEDVFPGMVGFEDTVLPELETALLAGHDLVLLGERGQGKTRLMRTLAGLLDEWSPVVEGCEIGDDPHEPSCVRCRRLAAELGDDLPVAWRHRSERYTEKLATPDTSVGDLVGDVDPVKVAQGRTLGDPETVHYGLVPRSNRGIFGLNELPDLAERIQVALFNVLEERDIQIRGYSLRLPLDLLLVATANPEDYTNRGRIITPLKDRFGAEIRTHYPTEVSDEVALIAQESALVADVPEHLLEVLAHFTRGLRESAAVDQRSGVSARFAIAGAEGVAGSALRRAARVGEAYAVARVCDVPTVVPTLLGKVEFEMGEEGRERDVLTHLLRLAVAETYRSRLAGLDLTGFTNLFAEGAVVETGELVPGADLLAQVGPVSGLSKVLDRLGHGDDATPGQVAAAVEFVLEGLHLTRRIDKDSVAGRTVYGA</sequence>
<proteinExistence type="predicted"/>